<dbReference type="AlphaFoldDB" id="W9I496"/>
<organism evidence="1 2">
    <name type="scientific">Fusarium oxysporum NRRL 32931</name>
    <dbReference type="NCBI Taxonomy" id="660029"/>
    <lineage>
        <taxon>Eukaryota</taxon>
        <taxon>Fungi</taxon>
        <taxon>Dikarya</taxon>
        <taxon>Ascomycota</taxon>
        <taxon>Pezizomycotina</taxon>
        <taxon>Sordariomycetes</taxon>
        <taxon>Hypocreomycetidae</taxon>
        <taxon>Hypocreales</taxon>
        <taxon>Nectriaceae</taxon>
        <taxon>Fusarium</taxon>
        <taxon>Fusarium oxysporum species complex</taxon>
    </lineage>
</organism>
<reference evidence="1 2" key="1">
    <citation type="submission" date="2011-06" db="EMBL/GenBank/DDBJ databases">
        <title>The Genome Sequence of Fusarium oxysporum FOSC 3-a.</title>
        <authorList>
            <consortium name="The Broad Institute Genome Sequencing Platform"/>
            <person name="Ma L.-J."/>
            <person name="Gale L.R."/>
            <person name="Schwartz D.C."/>
            <person name="Zhou S."/>
            <person name="Corby-Kistler H."/>
            <person name="Young S.K."/>
            <person name="Zeng Q."/>
            <person name="Gargeya S."/>
            <person name="Fitzgerald M."/>
            <person name="Haas B."/>
            <person name="Abouelleil A."/>
            <person name="Alvarado L."/>
            <person name="Arachchi H.M."/>
            <person name="Berlin A."/>
            <person name="Brown A."/>
            <person name="Chapman S.B."/>
            <person name="Chen Z."/>
            <person name="Dunbar C."/>
            <person name="Freedman E."/>
            <person name="Gearin G."/>
            <person name="Gellesch M."/>
            <person name="Goldberg J."/>
            <person name="Griggs A."/>
            <person name="Gujja S."/>
            <person name="Heiman D."/>
            <person name="Howarth C."/>
            <person name="Larson L."/>
            <person name="Lui A."/>
            <person name="MacDonald P.J.P."/>
            <person name="Mehta T."/>
            <person name="Montmayeur A."/>
            <person name="Murphy C."/>
            <person name="Neiman D."/>
            <person name="Pearson M."/>
            <person name="Priest M."/>
            <person name="Roberts A."/>
            <person name="Saif S."/>
            <person name="Shea T."/>
            <person name="Shenoy N."/>
            <person name="Sisk P."/>
            <person name="Stolte C."/>
            <person name="Sykes S."/>
            <person name="Wortman J."/>
            <person name="Nusbaum C."/>
            <person name="Birren B."/>
        </authorList>
    </citation>
    <scope>NUCLEOTIDE SEQUENCE [LARGE SCALE GENOMIC DNA]</scope>
    <source>
        <strain evidence="2">FOSC 3-a</strain>
    </source>
</reference>
<dbReference type="OrthoDB" id="5016778at2759"/>
<evidence type="ECO:0000313" key="1">
    <source>
        <dbReference type="EMBL" id="EWY88090.1"/>
    </source>
</evidence>
<sequence>MAGVVALTETSSHLEMVLWAEEENLRRTAHSPIFRNNLTKYLGVYSKVVRGPELFFHEPGFWLDEINNNNTKILRSKIANSNSGSGEITVGSDIQEEDC</sequence>
<dbReference type="HOGENOM" id="CLU_2320453_0_0_1"/>
<proteinExistence type="predicted"/>
<gene>
    <name evidence="1" type="ORF">FOYG_09437</name>
</gene>
<dbReference type="Proteomes" id="UP000030753">
    <property type="component" value="Unassembled WGS sequence"/>
</dbReference>
<evidence type="ECO:0000313" key="2">
    <source>
        <dbReference type="Proteomes" id="UP000030753"/>
    </source>
</evidence>
<dbReference type="EMBL" id="JH717844">
    <property type="protein sequence ID" value="EWY88090.1"/>
    <property type="molecule type" value="Genomic_DNA"/>
</dbReference>
<protein>
    <submittedName>
        <fullName evidence="1">Uncharacterized protein</fullName>
    </submittedName>
</protein>
<name>W9I496_FUSOX</name>
<accession>W9I496</accession>